<proteinExistence type="predicted"/>
<dbReference type="Proteomes" id="UP000697107">
    <property type="component" value="Unassembled WGS sequence"/>
</dbReference>
<evidence type="ECO:0000313" key="1">
    <source>
        <dbReference type="EMBL" id="KAG2974517.1"/>
    </source>
</evidence>
<organism evidence="1 2">
    <name type="scientific">Phytophthora cactorum</name>
    <dbReference type="NCBI Taxonomy" id="29920"/>
    <lineage>
        <taxon>Eukaryota</taxon>
        <taxon>Sar</taxon>
        <taxon>Stramenopiles</taxon>
        <taxon>Oomycota</taxon>
        <taxon>Peronosporomycetes</taxon>
        <taxon>Peronosporales</taxon>
        <taxon>Peronosporaceae</taxon>
        <taxon>Phytophthora</taxon>
    </lineage>
</organism>
<gene>
    <name evidence="1" type="ORF">PC118_g14474</name>
</gene>
<name>A0A8T1FGN5_9STRA</name>
<dbReference type="EMBL" id="RCML01000527">
    <property type="protein sequence ID" value="KAG2974517.1"/>
    <property type="molecule type" value="Genomic_DNA"/>
</dbReference>
<protein>
    <submittedName>
        <fullName evidence="1">Uncharacterized protein</fullName>
    </submittedName>
</protein>
<accession>A0A8T1FGN5</accession>
<sequence>MVNNVIYLDPRNYRDDIGSRLKGEWLKALLGELGALEASGAWEVVLACGKEQEFGVNYGITFAAVVEMTSDKLILVLASVPAKHGGIPNVYA</sequence>
<comment type="caution">
    <text evidence="1">The sequence shown here is derived from an EMBL/GenBank/DDBJ whole genome shotgun (WGS) entry which is preliminary data.</text>
</comment>
<reference evidence="1" key="1">
    <citation type="submission" date="2018-10" db="EMBL/GenBank/DDBJ databases">
        <title>Effector identification in a new, highly contiguous assembly of the strawberry crown rot pathogen Phytophthora cactorum.</title>
        <authorList>
            <person name="Armitage A.D."/>
            <person name="Nellist C.F."/>
            <person name="Bates H."/>
            <person name="Vickerstaff R.J."/>
            <person name="Harrison R.J."/>
        </authorList>
    </citation>
    <scope>NUCLEOTIDE SEQUENCE</scope>
    <source>
        <strain evidence="1">P415</strain>
    </source>
</reference>
<evidence type="ECO:0000313" key="2">
    <source>
        <dbReference type="Proteomes" id="UP000697107"/>
    </source>
</evidence>
<dbReference type="AlphaFoldDB" id="A0A8T1FGN5"/>